<evidence type="ECO:0000313" key="3">
    <source>
        <dbReference type="Proteomes" id="UP000015100"/>
    </source>
</evidence>
<keyword evidence="3" id="KW-1185">Reference proteome</keyword>
<reference evidence="3" key="2">
    <citation type="submission" date="2013-04" db="EMBL/GenBank/DDBJ databases">
        <title>Genomic mechanisms accounting for the adaptation to parasitism in nematode-trapping fungi.</title>
        <authorList>
            <person name="Ahren D.G."/>
        </authorList>
    </citation>
    <scope>NUCLEOTIDE SEQUENCE [LARGE SCALE GENOMIC DNA]</scope>
    <source>
        <strain evidence="3">CBS 200.50</strain>
    </source>
</reference>
<feature type="compositionally biased region" description="Polar residues" evidence="1">
    <location>
        <begin position="522"/>
        <end position="541"/>
    </location>
</feature>
<protein>
    <submittedName>
        <fullName evidence="2">Uncharacterized protein</fullName>
    </submittedName>
</protein>
<feature type="compositionally biased region" description="Polar residues" evidence="1">
    <location>
        <begin position="146"/>
        <end position="156"/>
    </location>
</feature>
<feature type="compositionally biased region" description="Basic and acidic residues" evidence="1">
    <location>
        <begin position="461"/>
        <end position="483"/>
    </location>
</feature>
<feature type="region of interest" description="Disordered" evidence="1">
    <location>
        <begin position="1"/>
        <end position="28"/>
    </location>
</feature>
<evidence type="ECO:0000256" key="1">
    <source>
        <dbReference type="SAM" id="MobiDB-lite"/>
    </source>
</evidence>
<feature type="region of interest" description="Disordered" evidence="1">
    <location>
        <begin position="110"/>
        <end position="200"/>
    </location>
</feature>
<feature type="compositionally biased region" description="Polar residues" evidence="1">
    <location>
        <begin position="218"/>
        <end position="242"/>
    </location>
</feature>
<feature type="region of interest" description="Disordered" evidence="1">
    <location>
        <begin position="461"/>
        <end position="603"/>
    </location>
</feature>
<proteinExistence type="predicted"/>
<comment type="caution">
    <text evidence="2">The sequence shown here is derived from an EMBL/GenBank/DDBJ whole genome shotgun (WGS) entry which is preliminary data.</text>
</comment>
<dbReference type="Proteomes" id="UP000015100">
    <property type="component" value="Unassembled WGS sequence"/>
</dbReference>
<feature type="region of interest" description="Disordered" evidence="1">
    <location>
        <begin position="300"/>
        <end position="324"/>
    </location>
</feature>
<feature type="compositionally biased region" description="Low complexity" evidence="1">
    <location>
        <begin position="484"/>
        <end position="493"/>
    </location>
</feature>
<dbReference type="OrthoDB" id="5386461at2759"/>
<accession>S8A1G0</accession>
<reference evidence="2 3" key="1">
    <citation type="journal article" date="2013" name="PLoS Genet.">
        <title>Genomic mechanisms accounting for the adaptation to parasitism in nematode-trapping fungi.</title>
        <authorList>
            <person name="Meerupati T."/>
            <person name="Andersson K.M."/>
            <person name="Friman E."/>
            <person name="Kumar D."/>
            <person name="Tunlid A."/>
            <person name="Ahren D."/>
        </authorList>
    </citation>
    <scope>NUCLEOTIDE SEQUENCE [LARGE SCALE GENOMIC DNA]</scope>
    <source>
        <strain evidence="2 3">CBS 200.50</strain>
    </source>
</reference>
<feature type="compositionally biased region" description="Basic residues" evidence="1">
    <location>
        <begin position="300"/>
        <end position="311"/>
    </location>
</feature>
<feature type="compositionally biased region" description="Basic and acidic residues" evidence="1">
    <location>
        <begin position="132"/>
        <end position="145"/>
    </location>
</feature>
<feature type="compositionally biased region" description="Polar residues" evidence="1">
    <location>
        <begin position="14"/>
        <end position="28"/>
    </location>
</feature>
<gene>
    <name evidence="2" type="ORF">H072_9878</name>
</gene>
<feature type="compositionally biased region" description="Basic residues" evidence="1">
    <location>
        <begin position="253"/>
        <end position="265"/>
    </location>
</feature>
<organism evidence="2 3">
    <name type="scientific">Dactylellina haptotyla (strain CBS 200.50)</name>
    <name type="common">Nematode-trapping fungus</name>
    <name type="synonym">Monacrosporium haptotylum</name>
    <dbReference type="NCBI Taxonomy" id="1284197"/>
    <lineage>
        <taxon>Eukaryota</taxon>
        <taxon>Fungi</taxon>
        <taxon>Dikarya</taxon>
        <taxon>Ascomycota</taxon>
        <taxon>Pezizomycotina</taxon>
        <taxon>Orbiliomycetes</taxon>
        <taxon>Orbiliales</taxon>
        <taxon>Orbiliaceae</taxon>
        <taxon>Dactylellina</taxon>
    </lineage>
</organism>
<dbReference type="EMBL" id="AQGS01000867">
    <property type="protein sequence ID" value="EPS36544.1"/>
    <property type="molecule type" value="Genomic_DNA"/>
</dbReference>
<name>S8A1G0_DACHA</name>
<evidence type="ECO:0000313" key="2">
    <source>
        <dbReference type="EMBL" id="EPS36544.1"/>
    </source>
</evidence>
<feature type="compositionally biased region" description="Polar residues" evidence="1">
    <location>
        <begin position="555"/>
        <end position="570"/>
    </location>
</feature>
<sequence length="653" mass="70718">MSSDTRDRSLLAISPTSPSGESTMSSPIDPSSARMRILVAPYYSPYVVSVDKAQTWEGLILMLQRLFGPTFCSLEIPPRITLFKTEESINSENWEHIVCADCCIVVHTKSEDTGSSSQNTSPRPTTSGSTTIRERLAPKSRDVSKNEISGPTASSPKEQKARLINRHANSGFDTPNLFDSRNFTPGVAQEPAKEKPTKRKRRETLWNTVLNVISIVTPGSSSNATASRPQQPVGTGPITTHISAMERTTSRKLSQRRRAKTKRTSRVIMQAPTGASVRPTSITRPPLKPKFSAGNIMRMASRRQSTKKRRSIPPPAQNVRRHIAKSGSDCSTCFGDDKNRDSVVVAARPAGEHKPSTTVTTTPSPPTRNINSVAIENRLEKTDSIAIFSSPVIEEFSLQPKKKARPPSSAAATKTSSIYYEASAPPIPCRTSLEETGFNAQYKLLDEKIVRNVVYKAVAAKKAEEAKTEDVSKSARSSHRSEASSRSQQSSKSNRTTYPEKVGRTSVVTPKRSKSMAAGASPNLSTLRRSGTTSPSHSARSGSVRATIDNYYTGKHSSTGSRAGTVRSSGSTGGFVRHSTPFDNKPLPRLPDEASNHGSVDLGRNSTSAAGGILMPPIATFEDLMSKTNSITESVEISSIKQITMVAGHPELH</sequence>
<feature type="compositionally biased region" description="Polar residues" evidence="1">
    <location>
        <begin position="167"/>
        <end position="183"/>
    </location>
</feature>
<feature type="compositionally biased region" description="Low complexity" evidence="1">
    <location>
        <begin position="120"/>
        <end position="131"/>
    </location>
</feature>
<dbReference type="HOGENOM" id="CLU_419776_0_0_1"/>
<dbReference type="AlphaFoldDB" id="S8A1G0"/>
<dbReference type="OMA" id="CCIVVHT"/>
<feature type="region of interest" description="Disordered" evidence="1">
    <location>
        <begin position="218"/>
        <end position="265"/>
    </location>
</feature>